<comment type="caution">
    <text evidence="5">The sequence shown here is derived from an EMBL/GenBank/DDBJ whole genome shotgun (WGS) entry which is preliminary data.</text>
</comment>
<organism evidence="5 6">
    <name type="scientific">Leptosia nina</name>
    <dbReference type="NCBI Taxonomy" id="320188"/>
    <lineage>
        <taxon>Eukaryota</taxon>
        <taxon>Metazoa</taxon>
        <taxon>Ecdysozoa</taxon>
        <taxon>Arthropoda</taxon>
        <taxon>Hexapoda</taxon>
        <taxon>Insecta</taxon>
        <taxon>Pterygota</taxon>
        <taxon>Neoptera</taxon>
        <taxon>Endopterygota</taxon>
        <taxon>Lepidoptera</taxon>
        <taxon>Glossata</taxon>
        <taxon>Ditrysia</taxon>
        <taxon>Papilionoidea</taxon>
        <taxon>Pieridae</taxon>
        <taxon>Pierinae</taxon>
        <taxon>Leptosia</taxon>
    </lineage>
</organism>
<accession>A0AAV1IT96</accession>
<dbReference type="InterPro" id="IPR023796">
    <property type="entry name" value="Serpin_dom"/>
</dbReference>
<name>A0AAV1IT96_9NEOP</name>
<dbReference type="Gene3D" id="3.30.497.10">
    <property type="entry name" value="Antithrombin, subunit I, domain 2"/>
    <property type="match status" value="2"/>
</dbReference>
<dbReference type="Proteomes" id="UP001497472">
    <property type="component" value="Unassembled WGS sequence"/>
</dbReference>
<protein>
    <recommendedName>
        <fullName evidence="4">Serpin domain-containing protein</fullName>
    </recommendedName>
</protein>
<sequence>MKLQYYFLATLTCVAGSLDFNLSENGKSPNQSSNEKIISSVNELGFHLIKELMRSNQNKNVVISPAGISGLLAMTLLGSVGESYEELARVLGFSEDVQRNRENHEHFGELLRALNSNDTTSKTLYSDAIFTDTRSTLREVFRVYLNRVYGGEAIATDFQDKLQAKNVINEWVKNNTIGKIPDFLKQTLPIDTKVVLLSALYFSGQWQHPFLIEYTKSLPFTGPTGTSMVDQMLNMGTFPYLNSYTDDLHMVALPYNDSSTIMYALKPRRPKELSLPELLSRLDFDKVNSLIDKMKTRKCVIRYPKMDLQWTEDLKDSLKALGVTSMFQPDQANFALMVDSNMVVNKTENEVLSRINAGDLEERSFKEIVNSLPNPGVYVDSILHDVKITIDEYGTEAVAATSGILARSAELFYADTPFFMFIRNEKTKLVTFSAAIFDPNS</sequence>
<evidence type="ECO:0000313" key="6">
    <source>
        <dbReference type="Proteomes" id="UP001497472"/>
    </source>
</evidence>
<dbReference type="InterPro" id="IPR042178">
    <property type="entry name" value="Serpin_sf_1"/>
</dbReference>
<dbReference type="SMART" id="SM00093">
    <property type="entry name" value="SERPIN"/>
    <property type="match status" value="1"/>
</dbReference>
<gene>
    <name evidence="5" type="ORF">LNINA_LOCUS491</name>
</gene>
<dbReference type="PANTHER" id="PTHR11461:SF342">
    <property type="entry name" value="SERINE PROTEASE INHIBITOR 28DC"/>
    <property type="match status" value="1"/>
</dbReference>
<dbReference type="AlphaFoldDB" id="A0AAV1IT96"/>
<feature type="domain" description="Serpin" evidence="4">
    <location>
        <begin position="46"/>
        <end position="439"/>
    </location>
</feature>
<dbReference type="Gene3D" id="2.30.39.10">
    <property type="entry name" value="Alpha-1-antitrypsin, domain 1"/>
    <property type="match status" value="2"/>
</dbReference>
<evidence type="ECO:0000313" key="5">
    <source>
        <dbReference type="EMBL" id="CAK1540437.1"/>
    </source>
</evidence>
<dbReference type="Pfam" id="PF00079">
    <property type="entry name" value="Serpin"/>
    <property type="match status" value="1"/>
</dbReference>
<dbReference type="GO" id="GO:0004867">
    <property type="term" value="F:serine-type endopeptidase inhibitor activity"/>
    <property type="evidence" value="ECO:0007669"/>
    <property type="project" value="UniProtKB-KW"/>
</dbReference>
<dbReference type="GO" id="GO:0005615">
    <property type="term" value="C:extracellular space"/>
    <property type="evidence" value="ECO:0007669"/>
    <property type="project" value="InterPro"/>
</dbReference>
<evidence type="ECO:0000259" key="4">
    <source>
        <dbReference type="SMART" id="SM00093"/>
    </source>
</evidence>
<dbReference type="InterPro" id="IPR042185">
    <property type="entry name" value="Serpin_sf_2"/>
</dbReference>
<dbReference type="InterPro" id="IPR000215">
    <property type="entry name" value="Serpin_fam"/>
</dbReference>
<dbReference type="EMBL" id="CAVLEF010000001">
    <property type="protein sequence ID" value="CAK1540437.1"/>
    <property type="molecule type" value="Genomic_DNA"/>
</dbReference>
<evidence type="ECO:0000256" key="1">
    <source>
        <dbReference type="ARBA" id="ARBA00022690"/>
    </source>
</evidence>
<keyword evidence="1" id="KW-0646">Protease inhibitor</keyword>
<reference evidence="5 6" key="1">
    <citation type="submission" date="2023-11" db="EMBL/GenBank/DDBJ databases">
        <authorList>
            <person name="Okamura Y."/>
        </authorList>
    </citation>
    <scope>NUCLEOTIDE SEQUENCE [LARGE SCALE GENOMIC DNA]</scope>
</reference>
<dbReference type="CDD" id="cd00172">
    <property type="entry name" value="serpin"/>
    <property type="match status" value="1"/>
</dbReference>
<evidence type="ECO:0000256" key="2">
    <source>
        <dbReference type="ARBA" id="ARBA00022900"/>
    </source>
</evidence>
<comment type="similarity">
    <text evidence="3">Belongs to the serpin family.</text>
</comment>
<dbReference type="InterPro" id="IPR036186">
    <property type="entry name" value="Serpin_sf"/>
</dbReference>
<evidence type="ECO:0000256" key="3">
    <source>
        <dbReference type="RuleBase" id="RU000411"/>
    </source>
</evidence>
<keyword evidence="2" id="KW-0722">Serine protease inhibitor</keyword>
<dbReference type="PANTHER" id="PTHR11461">
    <property type="entry name" value="SERINE PROTEASE INHIBITOR, SERPIN"/>
    <property type="match status" value="1"/>
</dbReference>
<dbReference type="SUPFAM" id="SSF56574">
    <property type="entry name" value="Serpins"/>
    <property type="match status" value="1"/>
</dbReference>
<keyword evidence="6" id="KW-1185">Reference proteome</keyword>
<proteinExistence type="inferred from homology"/>